<feature type="domain" description="Peptidase S9 prolyl oligopeptidase catalytic" evidence="2">
    <location>
        <begin position="470"/>
        <end position="674"/>
    </location>
</feature>
<organism evidence="4 6">
    <name type="scientific">Dracunculus medinensis</name>
    <name type="common">Guinea worm</name>
    <dbReference type="NCBI Taxonomy" id="318479"/>
    <lineage>
        <taxon>Eukaryota</taxon>
        <taxon>Metazoa</taxon>
        <taxon>Ecdysozoa</taxon>
        <taxon>Nematoda</taxon>
        <taxon>Chromadorea</taxon>
        <taxon>Rhabditida</taxon>
        <taxon>Spirurina</taxon>
        <taxon>Dracunculoidea</taxon>
        <taxon>Dracunculidae</taxon>
        <taxon>Dracunculus</taxon>
    </lineage>
</organism>
<proteinExistence type="predicted"/>
<dbReference type="InterPro" id="IPR001375">
    <property type="entry name" value="Peptidase_S9_cat"/>
</dbReference>
<dbReference type="Proteomes" id="UP000274756">
    <property type="component" value="Unassembled WGS sequence"/>
</dbReference>
<evidence type="ECO:0000313" key="4">
    <source>
        <dbReference type="Proteomes" id="UP000038040"/>
    </source>
</evidence>
<dbReference type="AlphaFoldDB" id="A0A0N4U1Y0"/>
<gene>
    <name evidence="3" type="ORF">DME_LOCUS5004</name>
</gene>
<dbReference type="Gene3D" id="3.40.50.1820">
    <property type="entry name" value="alpha/beta hydrolase"/>
    <property type="match status" value="1"/>
</dbReference>
<keyword evidence="1" id="KW-0378">Hydrolase</keyword>
<dbReference type="SUPFAM" id="SSF82171">
    <property type="entry name" value="DPP6 N-terminal domain-like"/>
    <property type="match status" value="1"/>
</dbReference>
<evidence type="ECO:0000256" key="1">
    <source>
        <dbReference type="ARBA" id="ARBA00022801"/>
    </source>
</evidence>
<dbReference type="Proteomes" id="UP000038040">
    <property type="component" value="Unplaced"/>
</dbReference>
<reference evidence="3 5" key="2">
    <citation type="submission" date="2018-11" db="EMBL/GenBank/DDBJ databases">
        <authorList>
            <consortium name="Pathogen Informatics"/>
        </authorList>
    </citation>
    <scope>NUCLEOTIDE SEQUENCE [LARGE SCALE GENOMIC DNA]</scope>
</reference>
<dbReference type="Pfam" id="PF00326">
    <property type="entry name" value="Peptidase_S9"/>
    <property type="match status" value="1"/>
</dbReference>
<evidence type="ECO:0000259" key="2">
    <source>
        <dbReference type="Pfam" id="PF00326"/>
    </source>
</evidence>
<dbReference type="PANTHER" id="PTHR43056">
    <property type="entry name" value="PEPTIDASE S9 PROLYL OLIGOPEPTIDASE"/>
    <property type="match status" value="1"/>
</dbReference>
<reference evidence="6" key="1">
    <citation type="submission" date="2017-02" db="UniProtKB">
        <authorList>
            <consortium name="WormBaseParasite"/>
        </authorList>
    </citation>
    <scope>IDENTIFICATION</scope>
</reference>
<sequence>MKIGQYGSWESEINAEMLVSANCKSISAIHQYKGSVFWLEQQFSDGRCIICQKKENDETVVWTSPNMNVRNRVYEYGGGSFIFAEDTLYFVTEEGIFRQSAAKEKPYLLVDCAGIFRFADLEYYQGLLFAVFEEHCEIVMNGIMCCKLGFETNNGDIKSEWHRRDTIAWKEWMEPLNESSSTRGISSLICKMSYMYNRSFNVWIKYKLPMGNESDFYGCPRVSPNGHYLCWLHWVHPNMPWNSTSLEMVELPVDFDSDSLKIHKILTESEVNFHDAQWGPDSQLYVISDSTDWWNVYKVDIDNCRLGENVYKVESEIGQPAWHFGNTQYAINSSGILMNMSGKLVYKWHSGEICLINIEKYSDFSHLKLDENNIAYFIASGPKRATSVIAYDIENKKLNVLRESRDSSQIDALDIAIPQMLYFQSGHSIVNGWFYPPFSSCWNASKDSLPPVIIMAHGGPTAKANDTLEMKIQFFTSRGFAVFDINYRGSSGFGKEYRNLLHKQWAVFDRDDIINAAKYLRDQRLVDSNKICIMGSSAGGLLVLSALIHSNIFSAAASLYCVSDLIDLQRSTIKFEKGYNEWLIGKYPDEKEVFIERSPLNKAHLIKCPIIFFHGGKDAVVPLEHSKTIYEIVKQNGVPTSFVTFPEEGHGFRSAYAIKETITGVYYFFCRMLGITTPFCDHQTCIKIDNFGMP</sequence>
<protein>
    <submittedName>
        <fullName evidence="6">Peptidase_S9 domain-containing protein</fullName>
    </submittedName>
</protein>
<evidence type="ECO:0000313" key="3">
    <source>
        <dbReference type="EMBL" id="VDN55031.1"/>
    </source>
</evidence>
<dbReference type="PANTHER" id="PTHR43056:SF5">
    <property type="entry name" value="PEPTIDASE S9 PROLYL OLIGOPEPTIDASE CATALYTIC DOMAIN-CONTAINING PROTEIN"/>
    <property type="match status" value="1"/>
</dbReference>
<name>A0A0N4U1Y0_DRAME</name>
<dbReference type="EMBL" id="UYYG01001151">
    <property type="protein sequence ID" value="VDN55031.1"/>
    <property type="molecule type" value="Genomic_DNA"/>
</dbReference>
<keyword evidence="5" id="KW-1185">Reference proteome</keyword>
<dbReference type="PROSITE" id="PS00708">
    <property type="entry name" value="PRO_ENDOPEP_SER"/>
    <property type="match status" value="1"/>
</dbReference>
<dbReference type="GO" id="GO:0006508">
    <property type="term" value="P:proteolysis"/>
    <property type="evidence" value="ECO:0007669"/>
    <property type="project" value="InterPro"/>
</dbReference>
<dbReference type="GO" id="GO:0004252">
    <property type="term" value="F:serine-type endopeptidase activity"/>
    <property type="evidence" value="ECO:0007669"/>
    <property type="project" value="InterPro"/>
</dbReference>
<dbReference type="WBParaSite" id="DME_0000064401-mRNA-1">
    <property type="protein sequence ID" value="DME_0000064401-mRNA-1"/>
    <property type="gene ID" value="DME_0000064401"/>
</dbReference>
<dbReference type="InterPro" id="IPR050585">
    <property type="entry name" value="Xaa-Pro_dipeptidyl-ppase/CocE"/>
</dbReference>
<dbReference type="InterPro" id="IPR029058">
    <property type="entry name" value="AB_hydrolase_fold"/>
</dbReference>
<dbReference type="InterPro" id="IPR002471">
    <property type="entry name" value="Pept_S9_AS"/>
</dbReference>
<dbReference type="SUPFAM" id="SSF53474">
    <property type="entry name" value="alpha/beta-Hydrolases"/>
    <property type="match status" value="1"/>
</dbReference>
<dbReference type="STRING" id="318479.A0A0N4U1Y0"/>
<dbReference type="OrthoDB" id="416344at2759"/>
<evidence type="ECO:0000313" key="5">
    <source>
        <dbReference type="Proteomes" id="UP000274756"/>
    </source>
</evidence>
<evidence type="ECO:0000313" key="6">
    <source>
        <dbReference type="WBParaSite" id="DME_0000064401-mRNA-1"/>
    </source>
</evidence>
<accession>A0A0N4U1Y0</accession>